<dbReference type="InterPro" id="IPR020084">
    <property type="entry name" value="NUDIX_hydrolase_CS"/>
</dbReference>
<dbReference type="RefSeq" id="WP_066402009.1">
    <property type="nucleotide sequence ID" value="NZ_CP011390.1"/>
</dbReference>
<dbReference type="InterPro" id="IPR015797">
    <property type="entry name" value="NUDIX_hydrolase-like_dom_sf"/>
</dbReference>
<dbReference type="GO" id="GO:0016462">
    <property type="term" value="F:pyrophosphatase activity"/>
    <property type="evidence" value="ECO:0007669"/>
    <property type="project" value="UniProtKB-ARBA"/>
</dbReference>
<evidence type="ECO:0000256" key="4">
    <source>
        <dbReference type="ARBA" id="ARBA00016377"/>
    </source>
</evidence>
<evidence type="ECO:0000313" key="11">
    <source>
        <dbReference type="Proteomes" id="UP000077177"/>
    </source>
</evidence>
<evidence type="ECO:0000259" key="9">
    <source>
        <dbReference type="PROSITE" id="PS51462"/>
    </source>
</evidence>
<dbReference type="EMBL" id="CP011390">
    <property type="protein sequence ID" value="ANE49866.1"/>
    <property type="molecule type" value="Genomic_DNA"/>
</dbReference>
<reference evidence="11" key="1">
    <citation type="submission" date="2015-01" db="EMBL/GenBank/DDBJ databases">
        <title>Flavisolibacter sp./LCS9/ whole genome sequencing.</title>
        <authorList>
            <person name="Kim M.K."/>
            <person name="Srinivasan S."/>
            <person name="Lee J.-J."/>
        </authorList>
    </citation>
    <scope>NUCLEOTIDE SEQUENCE [LARGE SCALE GENOMIC DNA]</scope>
    <source>
        <strain evidence="11">LCS9</strain>
    </source>
</reference>
<dbReference type="Gene3D" id="3.90.79.10">
    <property type="entry name" value="Nucleoside Triphosphate Pyrophosphohydrolase"/>
    <property type="match status" value="1"/>
</dbReference>
<dbReference type="PANTHER" id="PTHR11839">
    <property type="entry name" value="UDP/ADP-SUGAR PYROPHOSPHATASE"/>
    <property type="match status" value="1"/>
</dbReference>
<accession>A0A172TS91</accession>
<comment type="cofactor">
    <cofactor evidence="2">
        <name>Mg(2+)</name>
        <dbReference type="ChEBI" id="CHEBI:18420"/>
    </cofactor>
</comment>
<dbReference type="InterPro" id="IPR000086">
    <property type="entry name" value="NUDIX_hydrolase_dom"/>
</dbReference>
<protein>
    <recommendedName>
        <fullName evidence="4">GDP-mannose pyrophosphatase</fullName>
    </recommendedName>
    <alternativeName>
        <fullName evidence="6">GDP-mannose hydrolase</fullName>
    </alternativeName>
    <alternativeName>
        <fullName evidence="7">GDPMK</fullName>
    </alternativeName>
</protein>
<reference evidence="10 11" key="2">
    <citation type="journal article" date="2016" name="Int. J. Syst. Evol. Microbiol.">
        <title>Flavisolibacter tropicus sp. nov., isolated from tropical soil.</title>
        <authorList>
            <person name="Lee J.J."/>
            <person name="Kang M.S."/>
            <person name="Kim G.S."/>
            <person name="Lee C.S."/>
            <person name="Lim S."/>
            <person name="Lee J."/>
            <person name="Roh S.H."/>
            <person name="Kang H."/>
            <person name="Ha J.M."/>
            <person name="Bae S."/>
            <person name="Jung H.Y."/>
            <person name="Kim M.K."/>
        </authorList>
    </citation>
    <scope>NUCLEOTIDE SEQUENCE [LARGE SCALE GENOMIC DNA]</scope>
    <source>
        <strain evidence="10 11">LCS9</strain>
    </source>
</reference>
<dbReference type="PRINTS" id="PR00502">
    <property type="entry name" value="NUDIXFAMILY"/>
</dbReference>
<dbReference type="CDD" id="cd03424">
    <property type="entry name" value="NUDIX_ADPRase_Nudt5_UGPPase_Nudt14"/>
    <property type="match status" value="1"/>
</dbReference>
<name>A0A172TS91_9BACT</name>
<dbReference type="OrthoDB" id="9806150at2"/>
<evidence type="ECO:0000256" key="8">
    <source>
        <dbReference type="RuleBase" id="RU003476"/>
    </source>
</evidence>
<dbReference type="SUPFAM" id="SSF55811">
    <property type="entry name" value="Nudix"/>
    <property type="match status" value="1"/>
</dbReference>
<keyword evidence="11" id="KW-1185">Reference proteome</keyword>
<dbReference type="PROSITE" id="PS00893">
    <property type="entry name" value="NUDIX_BOX"/>
    <property type="match status" value="1"/>
</dbReference>
<evidence type="ECO:0000256" key="3">
    <source>
        <dbReference type="ARBA" id="ARBA00007275"/>
    </source>
</evidence>
<comment type="catalytic activity">
    <reaction evidence="1">
        <text>GDP-alpha-D-mannose + H2O = alpha-D-mannose 1-phosphate + GMP + 2 H(+)</text>
        <dbReference type="Rhea" id="RHEA:27978"/>
        <dbReference type="ChEBI" id="CHEBI:15377"/>
        <dbReference type="ChEBI" id="CHEBI:15378"/>
        <dbReference type="ChEBI" id="CHEBI:57527"/>
        <dbReference type="ChEBI" id="CHEBI:58115"/>
        <dbReference type="ChEBI" id="CHEBI:58409"/>
    </reaction>
</comment>
<evidence type="ECO:0000256" key="1">
    <source>
        <dbReference type="ARBA" id="ARBA00000847"/>
    </source>
</evidence>
<dbReference type="PATRIC" id="fig|1492898.3.peg.994"/>
<dbReference type="KEGG" id="fla:SY85_04540"/>
<gene>
    <name evidence="10" type="ORF">SY85_04540</name>
</gene>
<evidence type="ECO:0000313" key="10">
    <source>
        <dbReference type="EMBL" id="ANE49866.1"/>
    </source>
</evidence>
<dbReference type="Pfam" id="PF00293">
    <property type="entry name" value="NUDIX"/>
    <property type="match status" value="1"/>
</dbReference>
<evidence type="ECO:0000256" key="6">
    <source>
        <dbReference type="ARBA" id="ARBA00032162"/>
    </source>
</evidence>
<dbReference type="PROSITE" id="PS51462">
    <property type="entry name" value="NUDIX"/>
    <property type="match status" value="1"/>
</dbReference>
<evidence type="ECO:0000256" key="5">
    <source>
        <dbReference type="ARBA" id="ARBA00022801"/>
    </source>
</evidence>
<dbReference type="AlphaFoldDB" id="A0A172TS91"/>
<dbReference type="GO" id="GO:0019693">
    <property type="term" value="P:ribose phosphate metabolic process"/>
    <property type="evidence" value="ECO:0007669"/>
    <property type="project" value="TreeGrafter"/>
</dbReference>
<dbReference type="GO" id="GO:0005829">
    <property type="term" value="C:cytosol"/>
    <property type="evidence" value="ECO:0007669"/>
    <property type="project" value="TreeGrafter"/>
</dbReference>
<sequence>MTWKVLASTYLHKDNWLTVRKDTCELPNGKVISGYYVLEYPDWVNVLALTEDNKVVLVKQYRHALGQVGIEVPGGVIDEGETPEEACRRELLEETGYEFEQYHYLGKICANPATTTNFTHMFLATGGRKVAEQQLDDTEDVEVLFHSIAEVKAFLLQNTIMQSLHVNCIMYGLIKLGEMRL</sequence>
<keyword evidence="5 8" id="KW-0378">Hydrolase</keyword>
<dbReference type="InterPro" id="IPR020476">
    <property type="entry name" value="Nudix_hydrolase"/>
</dbReference>
<feature type="domain" description="Nudix hydrolase" evidence="9">
    <location>
        <begin position="39"/>
        <end position="169"/>
    </location>
</feature>
<proteinExistence type="inferred from homology"/>
<evidence type="ECO:0000256" key="2">
    <source>
        <dbReference type="ARBA" id="ARBA00001946"/>
    </source>
</evidence>
<comment type="similarity">
    <text evidence="3">Belongs to the Nudix hydrolase family. NudK subfamily.</text>
</comment>
<dbReference type="GO" id="GO:0006753">
    <property type="term" value="P:nucleoside phosphate metabolic process"/>
    <property type="evidence" value="ECO:0007669"/>
    <property type="project" value="TreeGrafter"/>
</dbReference>
<dbReference type="Proteomes" id="UP000077177">
    <property type="component" value="Chromosome"/>
</dbReference>
<evidence type="ECO:0000256" key="7">
    <source>
        <dbReference type="ARBA" id="ARBA00032272"/>
    </source>
</evidence>
<organism evidence="10 11">
    <name type="scientific">Flavisolibacter tropicus</name>
    <dbReference type="NCBI Taxonomy" id="1492898"/>
    <lineage>
        <taxon>Bacteria</taxon>
        <taxon>Pseudomonadati</taxon>
        <taxon>Bacteroidota</taxon>
        <taxon>Chitinophagia</taxon>
        <taxon>Chitinophagales</taxon>
        <taxon>Chitinophagaceae</taxon>
        <taxon>Flavisolibacter</taxon>
    </lineage>
</organism>
<dbReference type="PANTHER" id="PTHR11839:SF18">
    <property type="entry name" value="NUDIX HYDROLASE DOMAIN-CONTAINING PROTEIN"/>
    <property type="match status" value="1"/>
</dbReference>
<dbReference type="STRING" id="1492898.SY85_04540"/>